<feature type="transmembrane region" description="Helical" evidence="1">
    <location>
        <begin position="50"/>
        <end position="73"/>
    </location>
</feature>
<keyword evidence="1" id="KW-0812">Transmembrane</keyword>
<evidence type="ECO:0000313" key="3">
    <source>
        <dbReference type="EMBL" id="OJA07997.1"/>
    </source>
</evidence>
<name>A0A1J8PG75_9AGAM</name>
<dbReference type="Pfam" id="PF20151">
    <property type="entry name" value="DUF6533"/>
    <property type="match status" value="1"/>
</dbReference>
<proteinExistence type="predicted"/>
<dbReference type="EMBL" id="LVVM01006478">
    <property type="protein sequence ID" value="OJA07997.1"/>
    <property type="molecule type" value="Genomic_DNA"/>
</dbReference>
<protein>
    <recommendedName>
        <fullName evidence="2">DUF6533 domain-containing protein</fullName>
    </recommendedName>
</protein>
<sequence length="316" mass="36921">MSDKEVVTNLFWNNCSGVAIITLISYEYLLLFAKEVKYVWKRQRSPMSCLYLVVRYLGLFIAMLSGCWGRLLYMLEVPYVPGFLYILQIKLSSRNFLCRCHVLAVLIEFCSLVYRYFMQAILIWRLYALYNQSKSLLYVLLGLFLPIVVGSFIYLLCQRNPFSVEEITPPNARYCTFSVDARPMFAIYSSWIPVVCYDIFLIALAAAILVKHLIERRTIKLRPNTYIIMITRYHIINFVLNLAYQIVRAILWVRTDIPTLMSSLLELFTDTAPFILAPRIIIDIWDTHAREECVHVSTTFADCVCWTSPPEHEMDF</sequence>
<feature type="domain" description="DUF6533" evidence="2">
    <location>
        <begin position="15"/>
        <end position="60"/>
    </location>
</feature>
<keyword evidence="1" id="KW-0472">Membrane</keyword>
<comment type="caution">
    <text evidence="3">The sequence shown here is derived from an EMBL/GenBank/DDBJ whole genome shotgun (WGS) entry which is preliminary data.</text>
</comment>
<feature type="transmembrane region" description="Helical" evidence="1">
    <location>
        <begin position="235"/>
        <end position="253"/>
    </location>
</feature>
<dbReference type="InterPro" id="IPR045340">
    <property type="entry name" value="DUF6533"/>
</dbReference>
<keyword evidence="4" id="KW-1185">Reference proteome</keyword>
<keyword evidence="1" id="KW-1133">Transmembrane helix</keyword>
<dbReference type="OrthoDB" id="2660272at2759"/>
<organism evidence="3 4">
    <name type="scientific">Rhizopogon vesiculosus</name>
    <dbReference type="NCBI Taxonomy" id="180088"/>
    <lineage>
        <taxon>Eukaryota</taxon>
        <taxon>Fungi</taxon>
        <taxon>Dikarya</taxon>
        <taxon>Basidiomycota</taxon>
        <taxon>Agaricomycotina</taxon>
        <taxon>Agaricomycetes</taxon>
        <taxon>Agaricomycetidae</taxon>
        <taxon>Boletales</taxon>
        <taxon>Suillineae</taxon>
        <taxon>Rhizopogonaceae</taxon>
        <taxon>Rhizopogon</taxon>
    </lineage>
</organism>
<feature type="transmembrane region" description="Helical" evidence="1">
    <location>
        <begin position="191"/>
        <end position="214"/>
    </location>
</feature>
<evidence type="ECO:0000256" key="1">
    <source>
        <dbReference type="SAM" id="Phobius"/>
    </source>
</evidence>
<accession>A0A1J8PG75</accession>
<gene>
    <name evidence="3" type="ORF">AZE42_01089</name>
</gene>
<reference evidence="3 4" key="1">
    <citation type="submission" date="2016-03" db="EMBL/GenBank/DDBJ databases">
        <title>Comparative genomics of the ectomycorrhizal sister species Rhizopogon vinicolor and Rhizopogon vesiculosus (Basidiomycota: Boletales) reveals a divergence of the mating type B locus.</title>
        <authorList>
            <person name="Mujic A.B."/>
            <person name="Kuo A."/>
            <person name="Tritt A."/>
            <person name="Lipzen A."/>
            <person name="Chen C."/>
            <person name="Johnson J."/>
            <person name="Sharma A."/>
            <person name="Barry K."/>
            <person name="Grigoriev I.V."/>
            <person name="Spatafora J.W."/>
        </authorList>
    </citation>
    <scope>NUCLEOTIDE SEQUENCE [LARGE SCALE GENOMIC DNA]</scope>
    <source>
        <strain evidence="3 4">AM-OR11-056</strain>
    </source>
</reference>
<evidence type="ECO:0000313" key="4">
    <source>
        <dbReference type="Proteomes" id="UP000183567"/>
    </source>
</evidence>
<dbReference type="Proteomes" id="UP000183567">
    <property type="component" value="Unassembled WGS sequence"/>
</dbReference>
<evidence type="ECO:0000259" key="2">
    <source>
        <dbReference type="Pfam" id="PF20151"/>
    </source>
</evidence>
<feature type="transmembrane region" description="Helical" evidence="1">
    <location>
        <begin position="135"/>
        <end position="156"/>
    </location>
</feature>
<dbReference type="AlphaFoldDB" id="A0A1J8PG75"/>
<feature type="transmembrane region" description="Helical" evidence="1">
    <location>
        <begin position="93"/>
        <end position="114"/>
    </location>
</feature>
<feature type="transmembrane region" description="Helical" evidence="1">
    <location>
        <begin position="6"/>
        <end position="29"/>
    </location>
</feature>